<sequence length="392" mass="45390">MTSAVERLRLERLVDEACTAAGSDDFGEEDGWRDGLARVVDAMIHEAQLSPLGVEFGASELVLAMRNRLYVSSWRAEHPDVVHEKVERPIFIVGQPRTGTTILYDMLAQDPQLRSPLTWEVDNPYPAPTAATYRTDPRIEQTQSQYDMVESMMPGFQKIHPMGALLGQECVRIWTGQFRSMVFSSSYRIPSYYRWLLYEPDYGPAYRYHRRYLQHLQSGVPGRWLLKSPAHIWSLDALFGEYPDAFIVQTHRDPLKVLASVSATIHHLRKIGSDGSKLADVAEQWHEEIGVGLKREMHFRDEGAVPVDRIFDVRFADFIARPFMVVRQIYNRLDLELRPEVEERMREFLRANPKENAGAWYSWHDTGLDFDTVRNEVAEYQERYDVPSEPLR</sequence>
<name>A0A7V8LPC5_9MYCO</name>
<organism evidence="1 3">
    <name type="scientific">Mycobacteroides immunogenum</name>
    <dbReference type="NCBI Taxonomy" id="83262"/>
    <lineage>
        <taxon>Bacteria</taxon>
        <taxon>Bacillati</taxon>
        <taxon>Actinomycetota</taxon>
        <taxon>Actinomycetes</taxon>
        <taxon>Mycobacteriales</taxon>
        <taxon>Mycobacteriaceae</taxon>
        <taxon>Mycobacteroides</taxon>
    </lineage>
</organism>
<comment type="caution">
    <text evidence="1">The sequence shown here is derived from an EMBL/GenBank/DDBJ whole genome shotgun (WGS) entry which is preliminary data.</text>
</comment>
<dbReference type="Pfam" id="PF13469">
    <property type="entry name" value="Sulfotransfer_3"/>
    <property type="match status" value="1"/>
</dbReference>
<dbReference type="AlphaFoldDB" id="A0A7V8LPC5"/>
<dbReference type="EMBL" id="LJFS01000004">
    <property type="protein sequence ID" value="KPG36334.1"/>
    <property type="molecule type" value="Genomic_DNA"/>
</dbReference>
<evidence type="ECO:0000313" key="4">
    <source>
        <dbReference type="Proteomes" id="UP000037962"/>
    </source>
</evidence>
<dbReference type="PANTHER" id="PTHR36451:SF1">
    <property type="entry name" value="OMEGA-HYDROXY-BETA-DIHYDROMENAQUINONE-9 SULFOTRANSFERASE STF3"/>
    <property type="match status" value="1"/>
</dbReference>
<dbReference type="SUPFAM" id="SSF52540">
    <property type="entry name" value="P-loop containing nucleoside triphosphate hydrolases"/>
    <property type="match status" value="1"/>
</dbReference>
<dbReference type="Proteomes" id="UP000037843">
    <property type="component" value="Unassembled WGS sequence"/>
</dbReference>
<gene>
    <name evidence="1" type="ORF">AN908_14420</name>
    <name evidence="2" type="ORF">AN912_04660</name>
</gene>
<protein>
    <recommendedName>
        <fullName evidence="5">Sulfotransferase</fullName>
    </recommendedName>
</protein>
<dbReference type="InterPro" id="IPR052736">
    <property type="entry name" value="Stf3_sulfotransferase"/>
</dbReference>
<dbReference type="GeneID" id="45766911"/>
<dbReference type="OrthoDB" id="9777890at2"/>
<dbReference type="InterPro" id="IPR027417">
    <property type="entry name" value="P-loop_NTPase"/>
</dbReference>
<dbReference type="Gene3D" id="3.40.50.300">
    <property type="entry name" value="P-loop containing nucleotide triphosphate hydrolases"/>
    <property type="match status" value="1"/>
</dbReference>
<evidence type="ECO:0000313" key="3">
    <source>
        <dbReference type="Proteomes" id="UP000037843"/>
    </source>
</evidence>
<proteinExistence type="predicted"/>
<evidence type="ECO:0008006" key="5">
    <source>
        <dbReference type="Google" id="ProtNLM"/>
    </source>
</evidence>
<keyword evidence="4" id="KW-1185">Reference proteome</keyword>
<dbReference type="PANTHER" id="PTHR36451">
    <property type="entry name" value="PAPS-DEPENDENT SULFOTRANSFERASE STF3"/>
    <property type="match status" value="1"/>
</dbReference>
<accession>A0A7V8LPC5</accession>
<dbReference type="RefSeq" id="WP_043076733.1">
    <property type="nucleotide sequence ID" value="NZ_CP011530.1"/>
</dbReference>
<reference evidence="3 4" key="1">
    <citation type="submission" date="2015-09" db="EMBL/GenBank/DDBJ databases">
        <title>Genome Sequences of Mycobacterium immunogenum Isolates, Recuperated from a Chloraminated Drinking Water Distribution System Simulator Subjected to Episodes of Nitrification.</title>
        <authorList>
            <person name="Gomez-Alvarez V."/>
            <person name="Revetta R.P."/>
        </authorList>
    </citation>
    <scope>NUCLEOTIDE SEQUENCE [LARGE SCALE GENOMIC DNA]</scope>
    <source>
        <strain evidence="1 3">H008</strain>
        <strain evidence="2 4">H076</strain>
    </source>
</reference>
<evidence type="ECO:0000313" key="1">
    <source>
        <dbReference type="EMBL" id="KPG10529.1"/>
    </source>
</evidence>
<dbReference type="KEGG" id="miz:BAB75_23875"/>
<dbReference type="Proteomes" id="UP000037962">
    <property type="component" value="Unassembled WGS sequence"/>
</dbReference>
<evidence type="ECO:0000313" key="2">
    <source>
        <dbReference type="EMBL" id="KPG36334.1"/>
    </source>
</evidence>
<dbReference type="EMBL" id="LJFO01000007">
    <property type="protein sequence ID" value="KPG10529.1"/>
    <property type="molecule type" value="Genomic_DNA"/>
</dbReference>